<comment type="caution">
    <text evidence="3">The sequence shown here is derived from an EMBL/GenBank/DDBJ whole genome shotgun (WGS) entry which is preliminary data.</text>
</comment>
<feature type="signal peptide" evidence="2">
    <location>
        <begin position="1"/>
        <end position="23"/>
    </location>
</feature>
<evidence type="ECO:0000313" key="3">
    <source>
        <dbReference type="EMBL" id="OIJ42591.1"/>
    </source>
</evidence>
<dbReference type="Proteomes" id="UP000180246">
    <property type="component" value="Unassembled WGS sequence"/>
</dbReference>
<sequence length="127" mass="13279">MRRFFVICLTLLLPLNMFALAMAASAMQPAAATEHVTPSEVLIHTAALETDAAVPLFADAYLAGGYDCQSACDIDPDEPPAGADVHDSVHEELGLQLSGLPGGAIAPPSPPRANHSSFPPLKPPRKP</sequence>
<evidence type="ECO:0000256" key="2">
    <source>
        <dbReference type="SAM" id="SignalP"/>
    </source>
</evidence>
<dbReference type="AlphaFoldDB" id="A0A1S2NBX2"/>
<protein>
    <recommendedName>
        <fullName evidence="5">Secreted protein</fullName>
    </recommendedName>
</protein>
<evidence type="ECO:0008006" key="5">
    <source>
        <dbReference type="Google" id="ProtNLM"/>
    </source>
</evidence>
<dbReference type="EMBL" id="JRYB01000001">
    <property type="protein sequence ID" value="OIJ42591.1"/>
    <property type="molecule type" value="Genomic_DNA"/>
</dbReference>
<feature type="chain" id="PRO_5010298818" description="Secreted protein" evidence="2">
    <location>
        <begin position="24"/>
        <end position="127"/>
    </location>
</feature>
<name>A0A1S2NBX2_9BURK</name>
<dbReference type="RefSeq" id="WP_071362584.1">
    <property type="nucleotide sequence ID" value="NZ_JRYB01000001.1"/>
</dbReference>
<reference evidence="3 4" key="1">
    <citation type="submission" date="2014-10" db="EMBL/GenBank/DDBJ databases">
        <authorList>
            <person name="Seo M.-J."/>
            <person name="Seok Y.J."/>
            <person name="Cha I.-T."/>
        </authorList>
    </citation>
    <scope>NUCLEOTIDE SEQUENCE [LARGE SCALE GENOMIC DNA]</scope>
    <source>
        <strain evidence="3 4">NEU</strain>
    </source>
</reference>
<feature type="region of interest" description="Disordered" evidence="1">
    <location>
        <begin position="98"/>
        <end position="127"/>
    </location>
</feature>
<proteinExistence type="predicted"/>
<organism evidence="3 4">
    <name type="scientific">Massilia timonae</name>
    <dbReference type="NCBI Taxonomy" id="47229"/>
    <lineage>
        <taxon>Bacteria</taxon>
        <taxon>Pseudomonadati</taxon>
        <taxon>Pseudomonadota</taxon>
        <taxon>Betaproteobacteria</taxon>
        <taxon>Burkholderiales</taxon>
        <taxon>Oxalobacteraceae</taxon>
        <taxon>Telluria group</taxon>
        <taxon>Massilia</taxon>
    </lineage>
</organism>
<evidence type="ECO:0000256" key="1">
    <source>
        <dbReference type="SAM" id="MobiDB-lite"/>
    </source>
</evidence>
<keyword evidence="2" id="KW-0732">Signal</keyword>
<accession>A0A1S2NBX2</accession>
<gene>
    <name evidence="3" type="ORF">LO55_3721</name>
</gene>
<evidence type="ECO:0000313" key="4">
    <source>
        <dbReference type="Proteomes" id="UP000180246"/>
    </source>
</evidence>